<dbReference type="Proteomes" id="UP001054945">
    <property type="component" value="Unassembled WGS sequence"/>
</dbReference>
<evidence type="ECO:0000313" key="1">
    <source>
        <dbReference type="EMBL" id="GIY59068.1"/>
    </source>
</evidence>
<comment type="caution">
    <text evidence="1">The sequence shown here is derived from an EMBL/GenBank/DDBJ whole genome shotgun (WGS) entry which is preliminary data.</text>
</comment>
<proteinExistence type="predicted"/>
<reference evidence="1 2" key="1">
    <citation type="submission" date="2021-06" db="EMBL/GenBank/DDBJ databases">
        <title>Caerostris extrusa draft genome.</title>
        <authorList>
            <person name="Kono N."/>
            <person name="Arakawa K."/>
        </authorList>
    </citation>
    <scope>NUCLEOTIDE SEQUENCE [LARGE SCALE GENOMIC DNA]</scope>
</reference>
<evidence type="ECO:0000313" key="2">
    <source>
        <dbReference type="Proteomes" id="UP001054945"/>
    </source>
</evidence>
<gene>
    <name evidence="1" type="ORF">CEXT_105861</name>
</gene>
<keyword evidence="2" id="KW-1185">Reference proteome</keyword>
<name>A0AAV4UMP3_CAEEX</name>
<sequence>MAFLCSNCFSSLPTSLLGFNLYSIFSNTSRRKLCKSLTSKHLKTLRSKCTTPFITKPGACTQCHELAPIKITKRQILLLDSSLFKANVFEA</sequence>
<protein>
    <submittedName>
        <fullName evidence="1">Uncharacterized protein</fullName>
    </submittedName>
</protein>
<dbReference type="AlphaFoldDB" id="A0AAV4UMP3"/>
<dbReference type="EMBL" id="BPLR01013152">
    <property type="protein sequence ID" value="GIY59068.1"/>
    <property type="molecule type" value="Genomic_DNA"/>
</dbReference>
<accession>A0AAV4UMP3</accession>
<organism evidence="1 2">
    <name type="scientific">Caerostris extrusa</name>
    <name type="common">Bark spider</name>
    <name type="synonym">Caerostris bankana</name>
    <dbReference type="NCBI Taxonomy" id="172846"/>
    <lineage>
        <taxon>Eukaryota</taxon>
        <taxon>Metazoa</taxon>
        <taxon>Ecdysozoa</taxon>
        <taxon>Arthropoda</taxon>
        <taxon>Chelicerata</taxon>
        <taxon>Arachnida</taxon>
        <taxon>Araneae</taxon>
        <taxon>Araneomorphae</taxon>
        <taxon>Entelegynae</taxon>
        <taxon>Araneoidea</taxon>
        <taxon>Araneidae</taxon>
        <taxon>Caerostris</taxon>
    </lineage>
</organism>